<keyword evidence="2" id="KW-1133">Transmembrane helix</keyword>
<feature type="region of interest" description="Disordered" evidence="1">
    <location>
        <begin position="41"/>
        <end position="60"/>
    </location>
</feature>
<dbReference type="EMBL" id="JABMIG020000403">
    <property type="protein sequence ID" value="KAL3779158.1"/>
    <property type="molecule type" value="Genomic_DNA"/>
</dbReference>
<keyword evidence="2" id="KW-0472">Membrane</keyword>
<evidence type="ECO:0000256" key="2">
    <source>
        <dbReference type="SAM" id="Phobius"/>
    </source>
</evidence>
<feature type="region of interest" description="Disordered" evidence="1">
    <location>
        <begin position="1"/>
        <end position="23"/>
    </location>
</feature>
<comment type="caution">
    <text evidence="3">The sequence shown here is derived from an EMBL/GenBank/DDBJ whole genome shotgun (WGS) entry which is preliminary data.</text>
</comment>
<gene>
    <name evidence="3" type="ORF">HJC23_014005</name>
</gene>
<name>A0ABD3NTS1_9STRA</name>
<evidence type="ECO:0000313" key="3">
    <source>
        <dbReference type="EMBL" id="KAL3779158.1"/>
    </source>
</evidence>
<organism evidence="3 4">
    <name type="scientific">Cyclotella cryptica</name>
    <dbReference type="NCBI Taxonomy" id="29204"/>
    <lineage>
        <taxon>Eukaryota</taxon>
        <taxon>Sar</taxon>
        <taxon>Stramenopiles</taxon>
        <taxon>Ochrophyta</taxon>
        <taxon>Bacillariophyta</taxon>
        <taxon>Coscinodiscophyceae</taxon>
        <taxon>Thalassiosirophycidae</taxon>
        <taxon>Stephanodiscales</taxon>
        <taxon>Stephanodiscaceae</taxon>
        <taxon>Cyclotella</taxon>
    </lineage>
</organism>
<evidence type="ECO:0000256" key="1">
    <source>
        <dbReference type="SAM" id="MobiDB-lite"/>
    </source>
</evidence>
<protein>
    <submittedName>
        <fullName evidence="3">Uncharacterized protein</fullName>
    </submittedName>
</protein>
<sequence length="889" mass="100443">ESNKALFPPALQSGKMNAPRWPDHSMETFDDLLRARASIDTRNEGGIPRTSAASSRPTGPAKHRRFLFAIASSLAVLIGLAAVHFEFAFLGVFGNGASDVAAKPRASERTQERFENVARAEGNVTQAPVEQQQQQQQKQLTVPKPRVIETPHTEFLAPDQMFLGARQWHDLWTFGSPSQRGANNNHNNDNNNIDPHIHDDEALRHAASTINSTWNYVSNIQTRYANVDALPDFYARGNGWIYDRLGMVLTSFAIVGAKDSAGVSSVFIVDTLGKISCGVHGNDNDDENWMERYPPLTMWVRVNGPEIFAGTAMPHRWKPTSAMSSSATTTRCAWKYDFVPQMVGEYTFHVKLLTFHGLADFDPAKCQEEKITRNAVFDVQDQSELEVVEEMNYRVVQELAEEGNFSHHRGISGFKFYGESWSVVSAIYSTQDKWTFQQNRFALFCTLSAANGACCEACTRARGCKMWSIPGARHFDECELYFPTIADDTDFLDRHNGHYLGRGRTYSYRSQDPKEFEIPTHVRGMMRRRRKLATAYNTIGKIWPIKDRPAKGVSRNEPTAFFLGCGWSSMMSFETPCHYPTDDLVFGSGSKVTVEYVSGNTLDKVPRQCTLEDEKLDVSNGHWVRYPYPNVTECGELIQDDVTGAWRDFRAKYDGDRPQCWWREDVTKITTICGEAGCGDLFSHRWVSDIRKESAWFGKWELKGCMFRDMGDNEIQQCIDAKNITAITTDGASIKAVLDGYLAQKLQNINMTNATSVGDEGRTISLSTLKMPHLLWAYPLDEHRKKLETEFPDVTDNKNEYYFMTGFYYSSEREPHVQVDRSLQFSQMAYDILSKKASIFGYKMLNAFDVTAAFAYDTDGQGDGLHITGPPIKTVIMKFFHHLCQTVAA</sequence>
<dbReference type="AlphaFoldDB" id="A0ABD3NTS1"/>
<proteinExistence type="predicted"/>
<feature type="non-terminal residue" evidence="3">
    <location>
        <position position="1"/>
    </location>
</feature>
<keyword evidence="4" id="KW-1185">Reference proteome</keyword>
<feature type="transmembrane region" description="Helical" evidence="2">
    <location>
        <begin position="66"/>
        <end position="85"/>
    </location>
</feature>
<reference evidence="3 4" key="1">
    <citation type="journal article" date="2020" name="G3 (Bethesda)">
        <title>Improved Reference Genome for Cyclotella cryptica CCMP332, a Model for Cell Wall Morphogenesis, Salinity Adaptation, and Lipid Production in Diatoms (Bacillariophyta).</title>
        <authorList>
            <person name="Roberts W.R."/>
            <person name="Downey K.M."/>
            <person name="Ruck E.C."/>
            <person name="Traller J.C."/>
            <person name="Alverson A.J."/>
        </authorList>
    </citation>
    <scope>NUCLEOTIDE SEQUENCE [LARGE SCALE GENOMIC DNA]</scope>
    <source>
        <strain evidence="3 4">CCMP332</strain>
    </source>
</reference>
<feature type="region of interest" description="Disordered" evidence="1">
    <location>
        <begin position="122"/>
        <end position="141"/>
    </location>
</feature>
<accession>A0ABD3NTS1</accession>
<keyword evidence="2" id="KW-0812">Transmembrane</keyword>
<evidence type="ECO:0000313" key="4">
    <source>
        <dbReference type="Proteomes" id="UP001516023"/>
    </source>
</evidence>
<dbReference type="Proteomes" id="UP001516023">
    <property type="component" value="Unassembled WGS sequence"/>
</dbReference>